<protein>
    <submittedName>
        <fullName evidence="2">Uncharacterized protein</fullName>
    </submittedName>
</protein>
<dbReference type="AlphaFoldDB" id="A0A915CQD0"/>
<accession>A0A915CQD0</accession>
<keyword evidence="1" id="KW-1185">Reference proteome</keyword>
<reference evidence="2" key="1">
    <citation type="submission" date="2022-11" db="UniProtKB">
        <authorList>
            <consortium name="WormBaseParasite"/>
        </authorList>
    </citation>
    <scope>IDENTIFICATION</scope>
</reference>
<sequence>MVAGHENHLPPQLLFLSTILGVGRPNLSEHPAALLTLMLAQLVRFSSSSYAGGGTADEEQVDRVVLDVECTAFR</sequence>
<name>A0A915CQD0_9BILA</name>
<evidence type="ECO:0000313" key="2">
    <source>
        <dbReference type="WBParaSite" id="jg11409"/>
    </source>
</evidence>
<evidence type="ECO:0000313" key="1">
    <source>
        <dbReference type="Proteomes" id="UP000887574"/>
    </source>
</evidence>
<dbReference type="WBParaSite" id="jg11409">
    <property type="protein sequence ID" value="jg11409"/>
    <property type="gene ID" value="jg11409"/>
</dbReference>
<proteinExistence type="predicted"/>
<organism evidence="1 2">
    <name type="scientific">Ditylenchus dipsaci</name>
    <dbReference type="NCBI Taxonomy" id="166011"/>
    <lineage>
        <taxon>Eukaryota</taxon>
        <taxon>Metazoa</taxon>
        <taxon>Ecdysozoa</taxon>
        <taxon>Nematoda</taxon>
        <taxon>Chromadorea</taxon>
        <taxon>Rhabditida</taxon>
        <taxon>Tylenchina</taxon>
        <taxon>Tylenchomorpha</taxon>
        <taxon>Sphaerularioidea</taxon>
        <taxon>Anguinidae</taxon>
        <taxon>Anguininae</taxon>
        <taxon>Ditylenchus</taxon>
    </lineage>
</organism>
<dbReference type="Proteomes" id="UP000887574">
    <property type="component" value="Unplaced"/>
</dbReference>